<dbReference type="Proteomes" id="UP001596524">
    <property type="component" value="Unassembled WGS sequence"/>
</dbReference>
<proteinExistence type="predicted"/>
<dbReference type="PANTHER" id="PTHR38479">
    <property type="entry name" value="LMO0824 PROTEIN"/>
    <property type="match status" value="1"/>
</dbReference>
<evidence type="ECO:0000313" key="1">
    <source>
        <dbReference type="EMBL" id="MFC7360241.1"/>
    </source>
</evidence>
<gene>
    <name evidence="1" type="ORF">ACFQO6_08140</name>
</gene>
<accession>A0ABW2MYW5</accession>
<dbReference type="InterPro" id="IPR009351">
    <property type="entry name" value="AlkZ-like"/>
</dbReference>
<comment type="caution">
    <text evidence="1">The sequence shown here is derived from an EMBL/GenBank/DDBJ whole genome shotgun (WGS) entry which is preliminary data.</text>
</comment>
<protein>
    <submittedName>
        <fullName evidence="1">Winged helix DNA-binding domain-containing protein</fullName>
    </submittedName>
</protein>
<dbReference type="Pfam" id="PF06224">
    <property type="entry name" value="AlkZ-like"/>
    <property type="match status" value="1"/>
</dbReference>
<dbReference type="PANTHER" id="PTHR38479:SF2">
    <property type="entry name" value="WINGED HELIX DNA-BINDING DOMAIN-CONTAINING PROTEIN"/>
    <property type="match status" value="1"/>
</dbReference>
<dbReference type="RefSeq" id="WP_255891904.1">
    <property type="nucleotide sequence ID" value="NZ_JAFMZM010000005.1"/>
</dbReference>
<evidence type="ECO:0000313" key="2">
    <source>
        <dbReference type="Proteomes" id="UP001596524"/>
    </source>
</evidence>
<dbReference type="EMBL" id="JBHTCH010000006">
    <property type="protein sequence ID" value="MFC7360241.1"/>
    <property type="molecule type" value="Genomic_DNA"/>
</dbReference>
<name>A0ABW2MYW5_9ACTN</name>
<organism evidence="1 2">
    <name type="scientific">Nocardioides astragali</name>
    <dbReference type="NCBI Taxonomy" id="1776736"/>
    <lineage>
        <taxon>Bacteria</taxon>
        <taxon>Bacillati</taxon>
        <taxon>Actinomycetota</taxon>
        <taxon>Actinomycetes</taxon>
        <taxon>Propionibacteriales</taxon>
        <taxon>Nocardioidaceae</taxon>
        <taxon>Nocardioides</taxon>
    </lineage>
</organism>
<reference evidence="2" key="1">
    <citation type="journal article" date="2019" name="Int. J. Syst. Evol. Microbiol.">
        <title>The Global Catalogue of Microorganisms (GCM) 10K type strain sequencing project: providing services to taxonomists for standard genome sequencing and annotation.</title>
        <authorList>
            <consortium name="The Broad Institute Genomics Platform"/>
            <consortium name="The Broad Institute Genome Sequencing Center for Infectious Disease"/>
            <person name="Wu L."/>
            <person name="Ma J."/>
        </authorList>
    </citation>
    <scope>NUCLEOTIDE SEQUENCE [LARGE SCALE GENOMIC DNA]</scope>
    <source>
        <strain evidence="2">FCH27</strain>
    </source>
</reference>
<keyword evidence="1" id="KW-0238">DNA-binding</keyword>
<dbReference type="GO" id="GO:0003677">
    <property type="term" value="F:DNA binding"/>
    <property type="evidence" value="ECO:0007669"/>
    <property type="project" value="UniProtKB-KW"/>
</dbReference>
<keyword evidence="2" id="KW-1185">Reference proteome</keyword>
<sequence>MACSWEDLAGAALARQFPDDTGAPDGAVDAAAAVHAIGDMQTQTARSAFIGLGARFPGITHEAVSAAYAAGTVVRGSTIRGTVHTASPANYTVLAEATRVGQHPRWARMMAITDDQIADLWVSIEEFAREWRTPDELREHLSEWLEKNGSSQAQAAARTGPGRYFAFAHGALVRRPASGDRWEGQGKPVYGTFDRTGPASLTDVVRLHLAAHGPSSRQDIAWWAGLSLGSVDEGLAGLDVREDEGPDGRTYLDLPSAPAPRDLPGVRLLPEFDALLCGYDPKARERFVTPEHHRRLWNDSNGMLLPPLLVDGRISGFWRATGTARRRPLEVVWFARTRRPRKAELDEPVAALEAALGIDVTEVTFTREQV</sequence>